<evidence type="ECO:0000256" key="8">
    <source>
        <dbReference type="SAM" id="SignalP"/>
    </source>
</evidence>
<organism evidence="10 11">
    <name type="scientific">Raphidocelis subcapitata</name>
    <dbReference type="NCBI Taxonomy" id="307507"/>
    <lineage>
        <taxon>Eukaryota</taxon>
        <taxon>Viridiplantae</taxon>
        <taxon>Chlorophyta</taxon>
        <taxon>core chlorophytes</taxon>
        <taxon>Chlorophyceae</taxon>
        <taxon>CS clade</taxon>
        <taxon>Sphaeropleales</taxon>
        <taxon>Selenastraceae</taxon>
        <taxon>Raphidocelis</taxon>
    </lineage>
</organism>
<comment type="caution">
    <text evidence="10">The sequence shown here is derived from an EMBL/GenBank/DDBJ whole genome shotgun (WGS) entry which is preliminary data.</text>
</comment>
<dbReference type="SUPFAM" id="SSF69318">
    <property type="entry name" value="Integrin alpha N-terminal domain"/>
    <property type="match status" value="1"/>
</dbReference>
<feature type="transmembrane region" description="Helical" evidence="7">
    <location>
        <begin position="874"/>
        <end position="898"/>
    </location>
</feature>
<evidence type="ECO:0000256" key="4">
    <source>
        <dbReference type="ARBA" id="ARBA00022989"/>
    </source>
</evidence>
<feature type="compositionally biased region" description="Pro residues" evidence="6">
    <location>
        <begin position="236"/>
        <end position="259"/>
    </location>
</feature>
<feature type="domain" description="DEX1 C-terminal" evidence="9">
    <location>
        <begin position="752"/>
        <end position="868"/>
    </location>
</feature>
<name>A0A2V0NY14_9CHLO</name>
<reference evidence="10 11" key="1">
    <citation type="journal article" date="2018" name="Sci. Rep.">
        <title>Raphidocelis subcapitata (=Pseudokirchneriella subcapitata) provides an insight into genome evolution and environmental adaptations in the Sphaeropleales.</title>
        <authorList>
            <person name="Suzuki S."/>
            <person name="Yamaguchi H."/>
            <person name="Nakajima N."/>
            <person name="Kawachi M."/>
        </authorList>
    </citation>
    <scope>NUCLEOTIDE SEQUENCE [LARGE SCALE GENOMIC DNA]</scope>
    <source>
        <strain evidence="10 11">NIES-35</strain>
    </source>
</reference>
<dbReference type="STRING" id="307507.A0A2V0NY14"/>
<dbReference type="PANTHER" id="PTHR21419:SF23">
    <property type="entry name" value="PROTEIN DEFECTIVE IN EXINE FORMATION 1"/>
    <property type="match status" value="1"/>
</dbReference>
<feature type="compositionally biased region" description="Basic residues" evidence="6">
    <location>
        <begin position="224"/>
        <end position="235"/>
    </location>
</feature>
<dbReference type="Gene3D" id="2.40.10.480">
    <property type="match status" value="1"/>
</dbReference>
<feature type="compositionally biased region" description="Gly residues" evidence="6">
    <location>
        <begin position="271"/>
        <end position="293"/>
    </location>
</feature>
<keyword evidence="5 7" id="KW-0472">Membrane</keyword>
<dbReference type="Pfam" id="PF23722">
    <property type="entry name" value="Beta-sand_DEX1"/>
    <property type="match status" value="1"/>
</dbReference>
<evidence type="ECO:0000256" key="1">
    <source>
        <dbReference type="ARBA" id="ARBA00004167"/>
    </source>
</evidence>
<keyword evidence="11" id="KW-1185">Reference proteome</keyword>
<evidence type="ECO:0000259" key="9">
    <source>
        <dbReference type="Pfam" id="PF23722"/>
    </source>
</evidence>
<dbReference type="EMBL" id="BDRX01000013">
    <property type="protein sequence ID" value="GBF89817.1"/>
    <property type="molecule type" value="Genomic_DNA"/>
</dbReference>
<dbReference type="InterPro" id="IPR013517">
    <property type="entry name" value="FG-GAP"/>
</dbReference>
<dbReference type="InterPro" id="IPR045232">
    <property type="entry name" value="FAM234"/>
</dbReference>
<dbReference type="GO" id="GO:0016020">
    <property type="term" value="C:membrane"/>
    <property type="evidence" value="ECO:0007669"/>
    <property type="project" value="UniProtKB-SubCell"/>
</dbReference>
<dbReference type="InterPro" id="IPR028994">
    <property type="entry name" value="Integrin_alpha_N"/>
</dbReference>
<keyword evidence="3 8" id="KW-0732">Signal</keyword>
<protein>
    <recommendedName>
        <fullName evidence="9">DEX1 C-terminal domain-containing protein</fullName>
    </recommendedName>
</protein>
<accession>A0A2V0NY14</accession>
<feature type="compositionally biased region" description="Gly residues" evidence="6">
    <location>
        <begin position="356"/>
        <end position="369"/>
    </location>
</feature>
<dbReference type="InterPro" id="IPR056376">
    <property type="entry name" value="DEX1_C"/>
</dbReference>
<proteinExistence type="predicted"/>
<feature type="compositionally biased region" description="Low complexity" evidence="6">
    <location>
        <begin position="320"/>
        <end position="332"/>
    </location>
</feature>
<dbReference type="PANTHER" id="PTHR21419">
    <property type="match status" value="1"/>
</dbReference>
<dbReference type="AlphaFoldDB" id="A0A2V0NY14"/>
<comment type="subcellular location">
    <subcellularLocation>
        <location evidence="1">Membrane</location>
        <topology evidence="1">Single-pass membrane protein</topology>
    </subcellularLocation>
</comment>
<evidence type="ECO:0000313" key="11">
    <source>
        <dbReference type="Proteomes" id="UP000247498"/>
    </source>
</evidence>
<feature type="region of interest" description="Disordered" evidence="6">
    <location>
        <begin position="203"/>
        <end position="298"/>
    </location>
</feature>
<dbReference type="Pfam" id="PF13517">
    <property type="entry name" value="FG-GAP_3"/>
    <property type="match status" value="1"/>
</dbReference>
<keyword evidence="2 7" id="KW-0812">Transmembrane</keyword>
<evidence type="ECO:0000256" key="6">
    <source>
        <dbReference type="SAM" id="MobiDB-lite"/>
    </source>
</evidence>
<evidence type="ECO:0000313" key="10">
    <source>
        <dbReference type="EMBL" id="GBF89817.1"/>
    </source>
</evidence>
<evidence type="ECO:0000256" key="2">
    <source>
        <dbReference type="ARBA" id="ARBA00022692"/>
    </source>
</evidence>
<feature type="chain" id="PRO_5016070899" description="DEX1 C-terminal domain-containing protein" evidence="8">
    <location>
        <begin position="40"/>
        <end position="920"/>
    </location>
</feature>
<dbReference type="OrthoDB" id="200924at2759"/>
<dbReference type="Gene3D" id="2.130.10.130">
    <property type="entry name" value="Integrin alpha, N-terminal"/>
    <property type="match status" value="1"/>
</dbReference>
<dbReference type="InParanoid" id="A0A2V0NY14"/>
<evidence type="ECO:0000256" key="5">
    <source>
        <dbReference type="ARBA" id="ARBA00023136"/>
    </source>
</evidence>
<dbReference type="Proteomes" id="UP000247498">
    <property type="component" value="Unassembled WGS sequence"/>
</dbReference>
<gene>
    <name evidence="10" type="ORF">Rsub_02521</name>
</gene>
<feature type="region of interest" description="Disordered" evidence="6">
    <location>
        <begin position="320"/>
        <end position="375"/>
    </location>
</feature>
<feature type="signal peptide" evidence="8">
    <location>
        <begin position="1"/>
        <end position="39"/>
    </location>
</feature>
<sequence>MRGSHGPGASAARRRPARAAPLAAATLLLALLLAPRAAAQLSGGRAHDSQWHASESKFLQRRAENDAEEPGGFDDTAGECPLDVELRWMTQVSSSVYATPLVTDLFSDGRRDVVVPGFVHHMDALQGTDGAQSLGWPAFHASTVHASPLLFDWDLDGTPDVLLATYDGEVMAFKDTGEQLLGRLHINRLAVRRKWFVGIDPDPVDHSHPDVGGAGIPFEPPTAARRHGKSIRPHRPPAPPAAAGSPPPAAGGAPRPAPPQRRRRLMAAPGEAGGGGGGGSSSGGGGGGGGGAPGVEFDASKQGLSQEALDSLKVFEDGPAASGAAAGGPAAARQGEGIGGRPLIEPAEPGDAAPHGGSGGGGGGGGGGAPAAFDELGDRLPAAAGEAEAAEAAGEGEGAGYDVVGGVGADYMPNWGWGEEAFHQDKPAPTESEWVYVDPHVLCTPAIGDIDGDGREDIVIAVSYFYDPDYYDDPAHARELGDTDKSKYLGGGVVAFDLHTRAIKWAQHLDLTTDSTAFKAHMFSAPTLADIDRDGKLEIIVGTSVGFVYVLDCWGTPKRGWPIQMGEVQGQVLAVDANGDGWLEIFAGDSLGNVALFDRSGKELWERHLKSMVSQGAAAADLDGDGRLELVVATADGRVHALRGHDGTPIPNFPFRTGGRIQAPPVVLSLHAPPPPGRAPPTHQHAAVMSFDGALYLIDGVTGCAHTVDIGEASYSAVLADDVDGSGTLDLIVSTMNGNASNGQVARWGYFGAFATPASRAPRDVAGQSLRVSIEVLDRRASLTPSGAPLNASRGGPYNVTVLLRGVGVGEMNAGPAPVIGVADALPNGGPHVLEIPCPRTRTTATVRVEVTDENRLSYVDEFPLSFNVHFHKLLKYLVALPLLAMAAVALAVAAPYLGEDEEGYGLAAAAPSRRYDLAS</sequence>
<dbReference type="FunCoup" id="A0A2V0NY14">
    <property type="interactions" value="1048"/>
</dbReference>
<evidence type="ECO:0000256" key="3">
    <source>
        <dbReference type="ARBA" id="ARBA00022729"/>
    </source>
</evidence>
<keyword evidence="4 7" id="KW-1133">Transmembrane helix</keyword>
<evidence type="ECO:0000256" key="7">
    <source>
        <dbReference type="SAM" id="Phobius"/>
    </source>
</evidence>